<protein>
    <submittedName>
        <fullName evidence="2">Uncharacterized protein</fullName>
    </submittedName>
</protein>
<feature type="region of interest" description="Disordered" evidence="1">
    <location>
        <begin position="55"/>
        <end position="111"/>
    </location>
</feature>
<dbReference type="AlphaFoldDB" id="A0A974HJW1"/>
<accession>A0A974HJW1</accession>
<evidence type="ECO:0000313" key="3">
    <source>
        <dbReference type="Proteomes" id="UP000694892"/>
    </source>
</evidence>
<reference evidence="3" key="1">
    <citation type="journal article" date="2016" name="Nature">
        <title>Genome evolution in the allotetraploid frog Xenopus laevis.</title>
        <authorList>
            <person name="Session A.M."/>
            <person name="Uno Y."/>
            <person name="Kwon T."/>
            <person name="Chapman J.A."/>
            <person name="Toyoda A."/>
            <person name="Takahashi S."/>
            <person name="Fukui A."/>
            <person name="Hikosaka A."/>
            <person name="Suzuki A."/>
            <person name="Kondo M."/>
            <person name="van Heeringen S.J."/>
            <person name="Quigley I."/>
            <person name="Heinz S."/>
            <person name="Ogino H."/>
            <person name="Ochi H."/>
            <person name="Hellsten U."/>
            <person name="Lyons J.B."/>
            <person name="Simakov O."/>
            <person name="Putnam N."/>
            <person name="Stites J."/>
            <person name="Kuroki Y."/>
            <person name="Tanaka T."/>
            <person name="Michiue T."/>
            <person name="Watanabe M."/>
            <person name="Bogdanovic O."/>
            <person name="Lister R."/>
            <person name="Georgiou G."/>
            <person name="Paranjpe S.S."/>
            <person name="van Kruijsbergen I."/>
            <person name="Shu S."/>
            <person name="Carlson J."/>
            <person name="Kinoshita T."/>
            <person name="Ohta Y."/>
            <person name="Mawaribuchi S."/>
            <person name="Jenkins J."/>
            <person name="Grimwood J."/>
            <person name="Schmutz J."/>
            <person name="Mitros T."/>
            <person name="Mozaffari S.V."/>
            <person name="Suzuki Y."/>
            <person name="Haramoto Y."/>
            <person name="Yamamoto T.S."/>
            <person name="Takagi C."/>
            <person name="Heald R."/>
            <person name="Miller K."/>
            <person name="Haudenschild C."/>
            <person name="Kitzman J."/>
            <person name="Nakayama T."/>
            <person name="Izutsu Y."/>
            <person name="Robert J."/>
            <person name="Fortriede J."/>
            <person name="Burns K."/>
            <person name="Lotay V."/>
            <person name="Karimi K."/>
            <person name="Yasuoka Y."/>
            <person name="Dichmann D.S."/>
            <person name="Flajnik M.F."/>
            <person name="Houston D.W."/>
            <person name="Shendure J."/>
            <person name="DuPasquier L."/>
            <person name="Vize P.D."/>
            <person name="Zorn A.M."/>
            <person name="Ito M."/>
            <person name="Marcotte E.M."/>
            <person name="Wallingford J.B."/>
            <person name="Ito Y."/>
            <person name="Asashima M."/>
            <person name="Ueno N."/>
            <person name="Matsuda Y."/>
            <person name="Veenstra G.J."/>
            <person name="Fujiyama A."/>
            <person name="Harland R.M."/>
            <person name="Taira M."/>
            <person name="Rokhsar D.S."/>
        </authorList>
    </citation>
    <scope>NUCLEOTIDE SEQUENCE [LARGE SCALE GENOMIC DNA]</scope>
    <source>
        <strain evidence="3">J</strain>
    </source>
</reference>
<dbReference type="EMBL" id="CM004474">
    <property type="protein sequence ID" value="OCT80779.1"/>
    <property type="molecule type" value="Genomic_DNA"/>
</dbReference>
<feature type="compositionally biased region" description="Basic and acidic residues" evidence="1">
    <location>
        <begin position="88"/>
        <end position="105"/>
    </location>
</feature>
<dbReference type="Proteomes" id="UP000694892">
    <property type="component" value="Chromosome 5L"/>
</dbReference>
<gene>
    <name evidence="2" type="ORF">XELAEV_18027591mg</name>
</gene>
<organism evidence="2 3">
    <name type="scientific">Xenopus laevis</name>
    <name type="common">African clawed frog</name>
    <dbReference type="NCBI Taxonomy" id="8355"/>
    <lineage>
        <taxon>Eukaryota</taxon>
        <taxon>Metazoa</taxon>
        <taxon>Chordata</taxon>
        <taxon>Craniata</taxon>
        <taxon>Vertebrata</taxon>
        <taxon>Euteleostomi</taxon>
        <taxon>Amphibia</taxon>
        <taxon>Batrachia</taxon>
        <taxon>Anura</taxon>
        <taxon>Pipoidea</taxon>
        <taxon>Pipidae</taxon>
        <taxon>Xenopodinae</taxon>
        <taxon>Xenopus</taxon>
        <taxon>Xenopus</taxon>
    </lineage>
</organism>
<sequence>MRFTHLADTHIHVVKPAHTHTTYTQTNITRILHTRTSRDERVCPLLTPPLLPLLLTSPPPAPWSPADRADRQQEGGGPCAAVTSRAVYRREGSLAGTEQEKDRDQRKRRFP</sequence>
<evidence type="ECO:0000313" key="2">
    <source>
        <dbReference type="EMBL" id="OCT80779.1"/>
    </source>
</evidence>
<proteinExistence type="predicted"/>
<name>A0A974HJW1_XENLA</name>
<evidence type="ECO:0000256" key="1">
    <source>
        <dbReference type="SAM" id="MobiDB-lite"/>
    </source>
</evidence>